<organism evidence="1 2">
    <name type="scientific">Trichomonas vaginalis (strain ATCC PRA-98 / G3)</name>
    <dbReference type="NCBI Taxonomy" id="412133"/>
    <lineage>
        <taxon>Eukaryota</taxon>
        <taxon>Metamonada</taxon>
        <taxon>Parabasalia</taxon>
        <taxon>Trichomonadida</taxon>
        <taxon>Trichomonadidae</taxon>
        <taxon>Trichomonas</taxon>
    </lineage>
</organism>
<dbReference type="AlphaFoldDB" id="A2DSL2"/>
<dbReference type="VEuPathDB" id="TrichDB:TVAGG3_0376350"/>
<dbReference type="EMBL" id="DS113240">
    <property type="protein sequence ID" value="EAY16592.1"/>
    <property type="molecule type" value="Genomic_DNA"/>
</dbReference>
<accession>A2DSL2</accession>
<dbReference type="KEGG" id="tva:4774603"/>
<dbReference type="Proteomes" id="UP000001542">
    <property type="component" value="Unassembled WGS sequence"/>
</dbReference>
<protein>
    <submittedName>
        <fullName evidence="1">Uncharacterized protein</fullName>
    </submittedName>
</protein>
<name>A2DSL2_TRIV3</name>
<proteinExistence type="predicted"/>
<evidence type="ECO:0000313" key="1">
    <source>
        <dbReference type="EMBL" id="EAY16592.1"/>
    </source>
</evidence>
<dbReference type="RefSeq" id="XP_001328815.1">
    <property type="nucleotide sequence ID" value="XM_001328780.1"/>
</dbReference>
<dbReference type="VEuPathDB" id="TrichDB:TVAG_434290"/>
<gene>
    <name evidence="1" type="ORF">TVAG_434290</name>
</gene>
<reference evidence="1" key="2">
    <citation type="journal article" date="2007" name="Science">
        <title>Draft genome sequence of the sexually transmitted pathogen Trichomonas vaginalis.</title>
        <authorList>
            <person name="Carlton J.M."/>
            <person name="Hirt R.P."/>
            <person name="Silva J.C."/>
            <person name="Delcher A.L."/>
            <person name="Schatz M."/>
            <person name="Zhao Q."/>
            <person name="Wortman J.R."/>
            <person name="Bidwell S.L."/>
            <person name="Alsmark U.C.M."/>
            <person name="Besteiro S."/>
            <person name="Sicheritz-Ponten T."/>
            <person name="Noel C.J."/>
            <person name="Dacks J.B."/>
            <person name="Foster P.G."/>
            <person name="Simillion C."/>
            <person name="Van de Peer Y."/>
            <person name="Miranda-Saavedra D."/>
            <person name="Barton G.J."/>
            <person name="Westrop G.D."/>
            <person name="Mueller S."/>
            <person name="Dessi D."/>
            <person name="Fiori P.L."/>
            <person name="Ren Q."/>
            <person name="Paulsen I."/>
            <person name="Zhang H."/>
            <person name="Bastida-Corcuera F.D."/>
            <person name="Simoes-Barbosa A."/>
            <person name="Brown M.T."/>
            <person name="Hayes R.D."/>
            <person name="Mukherjee M."/>
            <person name="Okumura C.Y."/>
            <person name="Schneider R."/>
            <person name="Smith A.J."/>
            <person name="Vanacova S."/>
            <person name="Villalvazo M."/>
            <person name="Haas B.J."/>
            <person name="Pertea M."/>
            <person name="Feldblyum T.V."/>
            <person name="Utterback T.R."/>
            <person name="Shu C.L."/>
            <person name="Osoegawa K."/>
            <person name="de Jong P.J."/>
            <person name="Hrdy I."/>
            <person name="Horvathova L."/>
            <person name="Zubacova Z."/>
            <person name="Dolezal P."/>
            <person name="Malik S.B."/>
            <person name="Logsdon J.M. Jr."/>
            <person name="Henze K."/>
            <person name="Gupta A."/>
            <person name="Wang C.C."/>
            <person name="Dunne R.L."/>
            <person name="Upcroft J.A."/>
            <person name="Upcroft P."/>
            <person name="White O."/>
            <person name="Salzberg S.L."/>
            <person name="Tang P."/>
            <person name="Chiu C.-H."/>
            <person name="Lee Y.-S."/>
            <person name="Embley T.M."/>
            <person name="Coombs G.H."/>
            <person name="Mottram J.C."/>
            <person name="Tachezy J."/>
            <person name="Fraser-Liggett C.M."/>
            <person name="Johnson P.J."/>
        </authorList>
    </citation>
    <scope>NUCLEOTIDE SEQUENCE [LARGE SCALE GENOMIC DNA]</scope>
    <source>
        <strain evidence="1">G3</strain>
    </source>
</reference>
<sequence length="188" mass="21735">MILFIYLINQANSYERLKGIPNDDVPYRPINVQVNTLEKDYSTKDLIAIADQVASDFKLEGVRVHNYFRLVKFASLSRQLFNRVDFNYEDKGYRVVTVAGTVIKITKANDVYTVKCRKVYVNSNVIDSSYIAGAYEYTSDFLGYLSQGSHMQFMTKPWSLLPASSIAFIYNELYKRIEGPLNWYKTNI</sequence>
<dbReference type="InParanoid" id="A2DSL2"/>
<reference evidence="1" key="1">
    <citation type="submission" date="2006-10" db="EMBL/GenBank/DDBJ databases">
        <authorList>
            <person name="Amadeo P."/>
            <person name="Zhao Q."/>
            <person name="Wortman J."/>
            <person name="Fraser-Liggett C."/>
            <person name="Carlton J."/>
        </authorList>
    </citation>
    <scope>NUCLEOTIDE SEQUENCE</scope>
    <source>
        <strain evidence="1">G3</strain>
    </source>
</reference>
<evidence type="ECO:0000313" key="2">
    <source>
        <dbReference type="Proteomes" id="UP000001542"/>
    </source>
</evidence>
<keyword evidence="2" id="KW-1185">Reference proteome</keyword>